<sequence>MYESDTGRTYLVHVPGVSSSGLNTKEISQVLNYVAKRWANNPERLQPFTLEEVQARQAIDVKDIVALRRYLSEHFRAQGVELAPYPWP</sequence>
<proteinExistence type="predicted"/>
<reference evidence="1 2" key="1">
    <citation type="submission" date="2015-12" db="EMBL/GenBank/DDBJ databases">
        <title>Complete genome sequence of a multi-drug resistant strain Acidovorax sp. 12322-1.</title>
        <authorList>
            <person name="Ming D."/>
            <person name="Wang M."/>
            <person name="Hu S."/>
            <person name="Zhou Y."/>
            <person name="Jiang T."/>
        </authorList>
    </citation>
    <scope>NUCLEOTIDE SEQUENCE [LARGE SCALE GENOMIC DNA]</scope>
    <source>
        <strain evidence="1 2">12322-1</strain>
    </source>
</reference>
<dbReference type="GO" id="GO:0020037">
    <property type="term" value="F:heme binding"/>
    <property type="evidence" value="ECO:0007669"/>
    <property type="project" value="InterPro"/>
</dbReference>
<name>A0A0W7Z1K9_9BURK</name>
<dbReference type="EMBL" id="LPXH01000025">
    <property type="protein sequence ID" value="KUF41150.1"/>
    <property type="molecule type" value="Genomic_DNA"/>
</dbReference>
<protein>
    <submittedName>
        <fullName evidence="1">Uncharacterized protein</fullName>
    </submittedName>
</protein>
<evidence type="ECO:0000313" key="2">
    <source>
        <dbReference type="Proteomes" id="UP000053300"/>
    </source>
</evidence>
<dbReference type="InterPro" id="IPR036909">
    <property type="entry name" value="Cyt_c-like_dom_sf"/>
</dbReference>
<dbReference type="AlphaFoldDB" id="A0A0W7Z1K9"/>
<organism evidence="1 2">
    <name type="scientific">Comamonas kerstersii</name>
    <dbReference type="NCBI Taxonomy" id="225992"/>
    <lineage>
        <taxon>Bacteria</taxon>
        <taxon>Pseudomonadati</taxon>
        <taxon>Pseudomonadota</taxon>
        <taxon>Betaproteobacteria</taxon>
        <taxon>Burkholderiales</taxon>
        <taxon>Comamonadaceae</taxon>
        <taxon>Comamonas</taxon>
    </lineage>
</organism>
<dbReference type="GO" id="GO:0009055">
    <property type="term" value="F:electron transfer activity"/>
    <property type="evidence" value="ECO:0007669"/>
    <property type="project" value="InterPro"/>
</dbReference>
<gene>
    <name evidence="1" type="ORF">AS359_10215</name>
</gene>
<keyword evidence="2" id="KW-1185">Reference proteome</keyword>
<comment type="caution">
    <text evidence="1">The sequence shown here is derived from an EMBL/GenBank/DDBJ whole genome shotgun (WGS) entry which is preliminary data.</text>
</comment>
<dbReference type="Proteomes" id="UP000053300">
    <property type="component" value="Unassembled WGS sequence"/>
</dbReference>
<accession>A0A0W7Z1K9</accession>
<dbReference type="Gene3D" id="1.10.760.10">
    <property type="entry name" value="Cytochrome c-like domain"/>
    <property type="match status" value="1"/>
</dbReference>
<evidence type="ECO:0000313" key="1">
    <source>
        <dbReference type="EMBL" id="KUF41150.1"/>
    </source>
</evidence>